<accession>A0A4Q0I6X8</accession>
<dbReference type="InterPro" id="IPR028979">
    <property type="entry name" value="Ser_kin/Pase_Hpr-like_N_sf"/>
</dbReference>
<keyword evidence="3" id="KW-1185">Reference proteome</keyword>
<dbReference type="Gene3D" id="3.40.1390.20">
    <property type="entry name" value="HprK N-terminal domain-like"/>
    <property type="match status" value="1"/>
</dbReference>
<proteinExistence type="predicted"/>
<dbReference type="OrthoDB" id="9800390at2"/>
<name>A0A4Q0I6X8_9FIRM</name>
<sequence>MKARDILSVLDAEILTGDENLDMEFYAACGSDLMSDVMAYVKENVVLLTGLVNPQVIRTAEMMDIKLIVFIRGKRPEEKIVEMAREKGIAVMTTNHPMFIACGKLYSAGITERGVWD</sequence>
<dbReference type="Proteomes" id="UP000289166">
    <property type="component" value="Unassembled WGS sequence"/>
</dbReference>
<evidence type="ECO:0000313" key="3">
    <source>
        <dbReference type="Proteomes" id="UP000289166"/>
    </source>
</evidence>
<evidence type="ECO:0000259" key="1">
    <source>
        <dbReference type="Pfam" id="PF07085"/>
    </source>
</evidence>
<gene>
    <name evidence="2" type="ORF">EFD62_06510</name>
</gene>
<protein>
    <recommendedName>
        <fullName evidence="1">DRTGG domain-containing protein</fullName>
    </recommendedName>
</protein>
<comment type="caution">
    <text evidence="2">The sequence shown here is derived from an EMBL/GenBank/DDBJ whole genome shotgun (WGS) entry which is preliminary data.</text>
</comment>
<dbReference type="Pfam" id="PF07085">
    <property type="entry name" value="DRTGG"/>
    <property type="match status" value="1"/>
</dbReference>
<organism evidence="2 3">
    <name type="scientific">Acetivibrio mesophilus</name>
    <dbReference type="NCBI Taxonomy" id="2487273"/>
    <lineage>
        <taxon>Bacteria</taxon>
        <taxon>Bacillati</taxon>
        <taxon>Bacillota</taxon>
        <taxon>Clostridia</taxon>
        <taxon>Eubacteriales</taxon>
        <taxon>Oscillospiraceae</taxon>
        <taxon>Acetivibrio</taxon>
    </lineage>
</organism>
<dbReference type="RefSeq" id="WP_069194137.1">
    <property type="nucleotide sequence ID" value="NZ_RLII01000005.1"/>
</dbReference>
<dbReference type="AlphaFoldDB" id="A0A4Q0I6X8"/>
<evidence type="ECO:0000313" key="2">
    <source>
        <dbReference type="EMBL" id="RXE59595.1"/>
    </source>
</evidence>
<feature type="domain" description="DRTGG" evidence="1">
    <location>
        <begin position="5"/>
        <end position="96"/>
    </location>
</feature>
<dbReference type="EMBL" id="RLII01000005">
    <property type="protein sequence ID" value="RXE59595.1"/>
    <property type="molecule type" value="Genomic_DNA"/>
</dbReference>
<dbReference type="SUPFAM" id="SSF75138">
    <property type="entry name" value="HprK N-terminal domain-like"/>
    <property type="match status" value="1"/>
</dbReference>
<dbReference type="InterPro" id="IPR010766">
    <property type="entry name" value="DRTGG"/>
</dbReference>
<reference evidence="3" key="1">
    <citation type="submission" date="2018-11" db="EMBL/GenBank/DDBJ databases">
        <title>Genome sequencing of a novel mesophilic and cellulolytic organism within the genus Hungateiclostridium.</title>
        <authorList>
            <person name="Rettenmaier R."/>
            <person name="Liebl W."/>
            <person name="Zverlov V."/>
        </authorList>
    </citation>
    <scope>NUCLEOTIDE SEQUENCE [LARGE SCALE GENOMIC DNA]</scope>
    <source>
        <strain evidence="3">N2K1</strain>
    </source>
</reference>